<dbReference type="InterPro" id="IPR051784">
    <property type="entry name" value="Nod_factor_ABC_transporter"/>
</dbReference>
<evidence type="ECO:0000256" key="2">
    <source>
        <dbReference type="ARBA" id="ARBA00022692"/>
    </source>
</evidence>
<accession>A0ABP7WJ02</accession>
<dbReference type="PANTHER" id="PTHR43229:SF2">
    <property type="entry name" value="NODULATION PROTEIN J"/>
    <property type="match status" value="1"/>
</dbReference>
<dbReference type="Pfam" id="PF01061">
    <property type="entry name" value="ABC2_membrane"/>
    <property type="match status" value="1"/>
</dbReference>
<feature type="domain" description="ABC-2 type transporter transmembrane" evidence="6">
    <location>
        <begin position="14"/>
        <end position="221"/>
    </location>
</feature>
<protein>
    <submittedName>
        <fullName evidence="7">ABC transporter permease</fullName>
    </submittedName>
</protein>
<evidence type="ECO:0000259" key="6">
    <source>
        <dbReference type="Pfam" id="PF01061"/>
    </source>
</evidence>
<feature type="transmembrane region" description="Helical" evidence="5">
    <location>
        <begin position="142"/>
        <end position="167"/>
    </location>
</feature>
<dbReference type="RefSeq" id="WP_344953442.1">
    <property type="nucleotide sequence ID" value="NZ_BAAAZG010000042.1"/>
</dbReference>
<organism evidence="7 8">
    <name type="scientific">Actinomadura miaoliensis</name>
    <dbReference type="NCBI Taxonomy" id="430685"/>
    <lineage>
        <taxon>Bacteria</taxon>
        <taxon>Bacillati</taxon>
        <taxon>Actinomycetota</taxon>
        <taxon>Actinomycetes</taxon>
        <taxon>Streptosporangiales</taxon>
        <taxon>Thermomonosporaceae</taxon>
        <taxon>Actinomadura</taxon>
    </lineage>
</organism>
<dbReference type="InterPro" id="IPR013525">
    <property type="entry name" value="ABC2_TM"/>
</dbReference>
<proteinExistence type="predicted"/>
<dbReference type="EMBL" id="BAAAZG010000042">
    <property type="protein sequence ID" value="GAA4088717.1"/>
    <property type="molecule type" value="Genomic_DNA"/>
</dbReference>
<keyword evidence="2 5" id="KW-0812">Transmembrane</keyword>
<reference evidence="8" key="1">
    <citation type="journal article" date="2019" name="Int. J. Syst. Evol. Microbiol.">
        <title>The Global Catalogue of Microorganisms (GCM) 10K type strain sequencing project: providing services to taxonomists for standard genome sequencing and annotation.</title>
        <authorList>
            <consortium name="The Broad Institute Genomics Platform"/>
            <consortium name="The Broad Institute Genome Sequencing Center for Infectious Disease"/>
            <person name="Wu L."/>
            <person name="Ma J."/>
        </authorList>
    </citation>
    <scope>NUCLEOTIDE SEQUENCE [LARGE SCALE GENOMIC DNA]</scope>
    <source>
        <strain evidence="8">JCM 16702</strain>
    </source>
</reference>
<dbReference type="PANTHER" id="PTHR43229">
    <property type="entry name" value="NODULATION PROTEIN J"/>
    <property type="match status" value="1"/>
</dbReference>
<feature type="transmembrane region" description="Helical" evidence="5">
    <location>
        <begin position="105"/>
        <end position="130"/>
    </location>
</feature>
<comment type="subcellular location">
    <subcellularLocation>
        <location evidence="1">Membrane</location>
        <topology evidence="1">Multi-pass membrane protein</topology>
    </subcellularLocation>
</comment>
<evidence type="ECO:0000256" key="5">
    <source>
        <dbReference type="SAM" id="Phobius"/>
    </source>
</evidence>
<evidence type="ECO:0000313" key="7">
    <source>
        <dbReference type="EMBL" id="GAA4088717.1"/>
    </source>
</evidence>
<name>A0ABP7WJ02_9ACTN</name>
<feature type="transmembrane region" description="Helical" evidence="5">
    <location>
        <begin position="174"/>
        <end position="194"/>
    </location>
</feature>
<dbReference type="Proteomes" id="UP001500683">
    <property type="component" value="Unassembled WGS sequence"/>
</dbReference>
<evidence type="ECO:0000313" key="8">
    <source>
        <dbReference type="Proteomes" id="UP001500683"/>
    </source>
</evidence>
<gene>
    <name evidence="7" type="ORF">GCM10022214_56510</name>
</gene>
<evidence type="ECO:0000256" key="4">
    <source>
        <dbReference type="ARBA" id="ARBA00023136"/>
    </source>
</evidence>
<evidence type="ECO:0000256" key="3">
    <source>
        <dbReference type="ARBA" id="ARBA00022989"/>
    </source>
</evidence>
<evidence type="ECO:0000256" key="1">
    <source>
        <dbReference type="ARBA" id="ARBA00004141"/>
    </source>
</evidence>
<feature type="transmembrane region" description="Helical" evidence="5">
    <location>
        <begin position="241"/>
        <end position="259"/>
    </location>
</feature>
<sequence length="280" mass="29726">MNARVLMVGVRRGWAEHLQFLRDRRELAWNLFGTVGVFVALAYWQGGENVEGTDVSRAVLMAAGFTAFSIFSVALLNLPVTITADREDGVLLRMRTVPGGIPAYLCGRAVAVLCQIATYVLAMLAAGLAFTDLTLPSAADDWLTLAWVLTLGTLAVAPLGAALGTLLPGPRNAAGVLSLPITGLMLISGVMFPITALPEPVRWVAQAFPLYWQGLGLRSVFLPDSMLAAEIGGGWRPAQTAAVLGAWAVAGLLLAPPLLRRAARRESAARPAGRRLRAAY</sequence>
<feature type="transmembrane region" description="Helical" evidence="5">
    <location>
        <begin position="27"/>
        <end position="46"/>
    </location>
</feature>
<comment type="caution">
    <text evidence="7">The sequence shown here is derived from an EMBL/GenBank/DDBJ whole genome shotgun (WGS) entry which is preliminary data.</text>
</comment>
<keyword evidence="8" id="KW-1185">Reference proteome</keyword>
<keyword evidence="3 5" id="KW-1133">Transmembrane helix</keyword>
<keyword evidence="4 5" id="KW-0472">Membrane</keyword>
<feature type="transmembrane region" description="Helical" evidence="5">
    <location>
        <begin position="58"/>
        <end position="84"/>
    </location>
</feature>